<comment type="caution">
    <text evidence="2">The sequence shown here is derived from an EMBL/GenBank/DDBJ whole genome shotgun (WGS) entry which is preliminary data.</text>
</comment>
<evidence type="ECO:0008006" key="3">
    <source>
        <dbReference type="Google" id="ProtNLM"/>
    </source>
</evidence>
<accession>X1J601</accession>
<evidence type="ECO:0000313" key="2">
    <source>
        <dbReference type="EMBL" id="GAH90126.1"/>
    </source>
</evidence>
<sequence>MSPKKKIIIFSVIFGVATIAIVGFVIYPLFKGIEKSSEELITAKKELILSKEEAGKFEQFKEIYKGLKPDLEKINQLFIDQEIPIDLIKFWEKEARDSELSIKISPVFLKAAEIDPWNSIGFQLRLIGSFPNFLKFLEKIETSPYLIEIQNLTVEKLVQDVSATLTVKVYTK</sequence>
<feature type="transmembrane region" description="Helical" evidence="1">
    <location>
        <begin position="7"/>
        <end position="30"/>
    </location>
</feature>
<keyword evidence="1" id="KW-1133">Transmembrane helix</keyword>
<organism evidence="2">
    <name type="scientific">marine sediment metagenome</name>
    <dbReference type="NCBI Taxonomy" id="412755"/>
    <lineage>
        <taxon>unclassified sequences</taxon>
        <taxon>metagenomes</taxon>
        <taxon>ecological metagenomes</taxon>
    </lineage>
</organism>
<dbReference type="InterPro" id="IPR014717">
    <property type="entry name" value="Transl_elong_EF1B/ribsomal_bS6"/>
</dbReference>
<protein>
    <recommendedName>
        <fullName evidence="3">Pilus assembly protein PilO</fullName>
    </recommendedName>
</protein>
<dbReference type="GO" id="GO:0043683">
    <property type="term" value="P:type IV pilus assembly"/>
    <property type="evidence" value="ECO:0007669"/>
    <property type="project" value="InterPro"/>
</dbReference>
<dbReference type="AlphaFoldDB" id="X1J601"/>
<proteinExistence type="predicted"/>
<gene>
    <name evidence="2" type="ORF">S06H3_02778</name>
</gene>
<name>X1J601_9ZZZZ</name>
<dbReference type="InterPro" id="IPR007445">
    <property type="entry name" value="PilO"/>
</dbReference>
<keyword evidence="1" id="KW-0812">Transmembrane</keyword>
<reference evidence="2" key="1">
    <citation type="journal article" date="2014" name="Front. Microbiol.">
        <title>High frequency of phylogenetically diverse reductive dehalogenase-homologous genes in deep subseafloor sedimentary metagenomes.</title>
        <authorList>
            <person name="Kawai M."/>
            <person name="Futagami T."/>
            <person name="Toyoda A."/>
            <person name="Takaki Y."/>
            <person name="Nishi S."/>
            <person name="Hori S."/>
            <person name="Arai W."/>
            <person name="Tsubouchi T."/>
            <person name="Morono Y."/>
            <person name="Uchiyama I."/>
            <person name="Ito T."/>
            <person name="Fujiyama A."/>
            <person name="Inagaki F."/>
            <person name="Takami H."/>
        </authorList>
    </citation>
    <scope>NUCLEOTIDE SEQUENCE</scope>
    <source>
        <strain evidence="2">Expedition CK06-06</strain>
    </source>
</reference>
<dbReference type="Gene3D" id="3.30.70.60">
    <property type="match status" value="1"/>
</dbReference>
<dbReference type="EMBL" id="BARV01000841">
    <property type="protein sequence ID" value="GAH90126.1"/>
    <property type="molecule type" value="Genomic_DNA"/>
</dbReference>
<dbReference type="GO" id="GO:0043107">
    <property type="term" value="P:type IV pilus-dependent motility"/>
    <property type="evidence" value="ECO:0007669"/>
    <property type="project" value="InterPro"/>
</dbReference>
<evidence type="ECO:0000256" key="1">
    <source>
        <dbReference type="SAM" id="Phobius"/>
    </source>
</evidence>
<keyword evidence="1" id="KW-0472">Membrane</keyword>
<dbReference type="Pfam" id="PF04350">
    <property type="entry name" value="PilO"/>
    <property type="match status" value="1"/>
</dbReference>